<evidence type="ECO:0000313" key="1">
    <source>
        <dbReference type="EMBL" id="USY21732.1"/>
    </source>
</evidence>
<dbReference type="GO" id="GO:0005524">
    <property type="term" value="F:ATP binding"/>
    <property type="evidence" value="ECO:0007669"/>
    <property type="project" value="UniProtKB-KW"/>
</dbReference>
<gene>
    <name evidence="1" type="ORF">NE857_09065</name>
</gene>
<evidence type="ECO:0000313" key="2">
    <source>
        <dbReference type="Proteomes" id="UP001055940"/>
    </source>
</evidence>
<dbReference type="InterPro" id="IPR027417">
    <property type="entry name" value="P-loop_NTPase"/>
</dbReference>
<keyword evidence="1" id="KW-0067">ATP-binding</keyword>
<organism evidence="1 2">
    <name type="scientific">Nocardiopsis exhalans</name>
    <dbReference type="NCBI Taxonomy" id="163604"/>
    <lineage>
        <taxon>Bacteria</taxon>
        <taxon>Bacillati</taxon>
        <taxon>Actinomycetota</taxon>
        <taxon>Actinomycetes</taxon>
        <taxon>Streptosporangiales</taxon>
        <taxon>Nocardiopsidaceae</taxon>
        <taxon>Nocardiopsis</taxon>
    </lineage>
</organism>
<dbReference type="Proteomes" id="UP001055940">
    <property type="component" value="Chromosome"/>
</dbReference>
<keyword evidence="1" id="KW-0547">Nucleotide-binding</keyword>
<sequence length="227" mass="24077">MNQPPNPTHSPAAAIPATPFTAQVGNVNGGKVLQAHEAGDITVVNTYVRPRPIQLPELPAPHTRPELEHLRAILREADVDRGQIIVLHGPSGAGKTRIAAHLLHLHLDRFTDGVLFADLQGSNPNGPADPNEALDCFLRAIHVGADAIPAGFAARSAAWRSYTYGREVAVLVDDALSAAQVHALLPGRGPFLVVVTARTPLVSLSWEGADHIEIHHPRTSSDQGAAS</sequence>
<dbReference type="SUPFAM" id="SSF52540">
    <property type="entry name" value="P-loop containing nucleoside triphosphate hydrolases"/>
    <property type="match status" value="1"/>
</dbReference>
<protein>
    <submittedName>
        <fullName evidence="1">ATP-binding protein</fullName>
    </submittedName>
</protein>
<dbReference type="Gene3D" id="3.40.50.300">
    <property type="entry name" value="P-loop containing nucleotide triphosphate hydrolases"/>
    <property type="match status" value="1"/>
</dbReference>
<keyword evidence="2" id="KW-1185">Reference proteome</keyword>
<accession>A0ABY5DF58</accession>
<name>A0ABY5DF58_9ACTN</name>
<reference evidence="1" key="1">
    <citation type="submission" date="2022-06" db="EMBL/GenBank/DDBJ databases">
        <authorList>
            <person name="Ping M."/>
        </authorList>
    </citation>
    <scope>NUCLEOTIDE SEQUENCE</scope>
    <source>
        <strain evidence="1">JCM11759T</strain>
    </source>
</reference>
<dbReference type="RefSeq" id="WP_254420572.1">
    <property type="nucleotide sequence ID" value="NZ_BAAAJB010000005.1"/>
</dbReference>
<dbReference type="EMBL" id="CP099837">
    <property type="protein sequence ID" value="USY21732.1"/>
    <property type="molecule type" value="Genomic_DNA"/>
</dbReference>
<proteinExistence type="predicted"/>